<dbReference type="InterPro" id="IPR000515">
    <property type="entry name" value="MetI-like"/>
</dbReference>
<dbReference type="AlphaFoldDB" id="A0A4R5D411"/>
<feature type="transmembrane region" description="Helical" evidence="7">
    <location>
        <begin position="137"/>
        <end position="157"/>
    </location>
</feature>
<dbReference type="InParanoid" id="A0A4R5D411"/>
<dbReference type="InterPro" id="IPR051393">
    <property type="entry name" value="ABC_transporter_permease"/>
</dbReference>
<dbReference type="PROSITE" id="PS50928">
    <property type="entry name" value="ABC_TM1"/>
    <property type="match status" value="1"/>
</dbReference>
<name>A0A4R5D411_9ACTN</name>
<feature type="region of interest" description="Disordered" evidence="8">
    <location>
        <begin position="1"/>
        <end position="34"/>
    </location>
</feature>
<feature type="transmembrane region" description="Helical" evidence="7">
    <location>
        <begin position="184"/>
        <end position="211"/>
    </location>
</feature>
<evidence type="ECO:0000313" key="10">
    <source>
        <dbReference type="EMBL" id="TDE08132.1"/>
    </source>
</evidence>
<keyword evidence="3" id="KW-1003">Cell membrane</keyword>
<dbReference type="OrthoDB" id="4790574at2"/>
<feature type="transmembrane region" description="Helical" evidence="7">
    <location>
        <begin position="232"/>
        <end position="254"/>
    </location>
</feature>
<dbReference type="Pfam" id="PF00528">
    <property type="entry name" value="BPD_transp_1"/>
    <property type="match status" value="1"/>
</dbReference>
<evidence type="ECO:0000256" key="8">
    <source>
        <dbReference type="SAM" id="MobiDB-lite"/>
    </source>
</evidence>
<evidence type="ECO:0000313" key="11">
    <source>
        <dbReference type="Proteomes" id="UP000294739"/>
    </source>
</evidence>
<dbReference type="GO" id="GO:0055085">
    <property type="term" value="P:transmembrane transport"/>
    <property type="evidence" value="ECO:0007669"/>
    <property type="project" value="InterPro"/>
</dbReference>
<dbReference type="GO" id="GO:0005886">
    <property type="term" value="C:plasma membrane"/>
    <property type="evidence" value="ECO:0007669"/>
    <property type="project" value="UniProtKB-SubCell"/>
</dbReference>
<evidence type="ECO:0000256" key="5">
    <source>
        <dbReference type="ARBA" id="ARBA00022989"/>
    </source>
</evidence>
<gene>
    <name evidence="10" type="ORF">E1269_18670</name>
</gene>
<evidence type="ECO:0000256" key="7">
    <source>
        <dbReference type="RuleBase" id="RU363032"/>
    </source>
</evidence>
<dbReference type="SUPFAM" id="SSF161098">
    <property type="entry name" value="MetI-like"/>
    <property type="match status" value="1"/>
</dbReference>
<evidence type="ECO:0000259" key="9">
    <source>
        <dbReference type="PROSITE" id="PS50928"/>
    </source>
</evidence>
<evidence type="ECO:0000256" key="1">
    <source>
        <dbReference type="ARBA" id="ARBA00004651"/>
    </source>
</evidence>
<feature type="transmembrane region" description="Helical" evidence="7">
    <location>
        <begin position="291"/>
        <end position="312"/>
    </location>
</feature>
<dbReference type="Gene3D" id="1.10.3720.10">
    <property type="entry name" value="MetI-like"/>
    <property type="match status" value="1"/>
</dbReference>
<proteinExistence type="inferred from homology"/>
<comment type="caution">
    <text evidence="10">The sequence shown here is derived from an EMBL/GenBank/DDBJ whole genome shotgun (WGS) entry which is preliminary data.</text>
</comment>
<dbReference type="EMBL" id="SMKZ01000027">
    <property type="protein sequence ID" value="TDE08132.1"/>
    <property type="molecule type" value="Genomic_DNA"/>
</dbReference>
<keyword evidence="11" id="KW-1185">Reference proteome</keyword>
<keyword evidence="6 7" id="KW-0472">Membrane</keyword>
<dbReference type="CDD" id="cd06261">
    <property type="entry name" value="TM_PBP2"/>
    <property type="match status" value="1"/>
</dbReference>
<comment type="similarity">
    <text evidence="7">Belongs to the binding-protein-dependent transport system permease family.</text>
</comment>
<keyword evidence="2 7" id="KW-0813">Transport</keyword>
<protein>
    <submittedName>
        <fullName evidence="10">Sugar ABC transporter permease</fullName>
    </submittedName>
</protein>
<feature type="domain" description="ABC transmembrane type-1" evidence="9">
    <location>
        <begin position="99"/>
        <end position="312"/>
    </location>
</feature>
<dbReference type="Proteomes" id="UP000294739">
    <property type="component" value="Unassembled WGS sequence"/>
</dbReference>
<evidence type="ECO:0000256" key="6">
    <source>
        <dbReference type="ARBA" id="ARBA00023136"/>
    </source>
</evidence>
<evidence type="ECO:0000256" key="4">
    <source>
        <dbReference type="ARBA" id="ARBA00022692"/>
    </source>
</evidence>
<feature type="transmembrane region" description="Helical" evidence="7">
    <location>
        <begin position="41"/>
        <end position="64"/>
    </location>
</feature>
<evidence type="ECO:0000256" key="3">
    <source>
        <dbReference type="ARBA" id="ARBA00022475"/>
    </source>
</evidence>
<evidence type="ECO:0000256" key="2">
    <source>
        <dbReference type="ARBA" id="ARBA00022448"/>
    </source>
</evidence>
<dbReference type="RefSeq" id="WP_131897262.1">
    <property type="nucleotide sequence ID" value="NZ_SMKZ01000027.1"/>
</dbReference>
<comment type="subcellular location">
    <subcellularLocation>
        <location evidence="1 7">Cell membrane</location>
        <topology evidence="1 7">Multi-pass membrane protein</topology>
    </subcellularLocation>
</comment>
<organism evidence="10 11">
    <name type="scientific">Jiangella asiatica</name>
    <dbReference type="NCBI Taxonomy" id="2530372"/>
    <lineage>
        <taxon>Bacteria</taxon>
        <taxon>Bacillati</taxon>
        <taxon>Actinomycetota</taxon>
        <taxon>Actinomycetes</taxon>
        <taxon>Jiangellales</taxon>
        <taxon>Jiangellaceae</taxon>
        <taxon>Jiangella</taxon>
    </lineage>
</organism>
<keyword evidence="5 7" id="KW-1133">Transmembrane helix</keyword>
<reference evidence="10 11" key="1">
    <citation type="submission" date="2019-03" db="EMBL/GenBank/DDBJ databases">
        <title>Draft genome sequences of novel Actinobacteria.</title>
        <authorList>
            <person name="Sahin N."/>
            <person name="Ay H."/>
            <person name="Saygin H."/>
        </authorList>
    </citation>
    <scope>NUCLEOTIDE SEQUENCE [LARGE SCALE GENOMIC DNA]</scope>
    <source>
        <strain evidence="10 11">5K138</strain>
    </source>
</reference>
<dbReference type="InterPro" id="IPR035906">
    <property type="entry name" value="MetI-like_sf"/>
</dbReference>
<dbReference type="PANTHER" id="PTHR30193">
    <property type="entry name" value="ABC TRANSPORTER PERMEASE PROTEIN"/>
    <property type="match status" value="1"/>
</dbReference>
<accession>A0A4R5D411</accession>
<sequence length="318" mass="33900">MRLTKPGGTLLDQTPGEATAARSGAPPGGGRRARRDRWTGLALSAPAWALMLFAVGVPLVVAAVTSLTDESLVSLEPRAFVGWRNYATEVFTSDFASALRVTVLVIVLSVVVQLPIGLGLALLLVKPVRGRGVLRAVISLPMMLTPVAVGLVFRFLADPDLGAIRWFASLVDDTWQPNVLGDPWGALGLIVVVNSWINIPFVTLLLLAALVGVPGDLYEAAALDGAGWWRTLTSITLPSIVPVVAVAAALRVAADYRMFDLVFIVTRGGPGNSTVNLSMLAYQESMVNFQIGRACSVAVAMAVLALPFYWFFSRMTRA</sequence>
<feature type="transmembrane region" description="Helical" evidence="7">
    <location>
        <begin position="101"/>
        <end position="125"/>
    </location>
</feature>
<dbReference type="PANTHER" id="PTHR30193:SF37">
    <property type="entry name" value="INNER MEMBRANE ABC TRANSPORTER PERMEASE PROTEIN YCJO"/>
    <property type="match status" value="1"/>
</dbReference>
<keyword evidence="4 7" id="KW-0812">Transmembrane</keyword>